<dbReference type="EMBL" id="CP031094">
    <property type="protein sequence ID" value="QCF28094.1"/>
    <property type="molecule type" value="Genomic_DNA"/>
</dbReference>
<reference evidence="2 3" key="1">
    <citation type="submission" date="2018-07" db="EMBL/GenBank/DDBJ databases">
        <title>Marsedoiliclastica nanhaica gen. nov. sp. nov., a novel marine hydrocarbonoclastic bacterium isolated from an in-situ enriched hydrocarbon-degrading consortium in deep-sea sediment.</title>
        <authorList>
            <person name="Dong C."/>
            <person name="Ma T."/>
            <person name="Liu R."/>
            <person name="Shao Z."/>
        </authorList>
    </citation>
    <scope>NUCLEOTIDE SEQUENCE [LARGE SCALE GENOMIC DNA]</scope>
    <source>
        <strain evidence="3">soil36-7</strain>
        <plasmid evidence="2 3">psoil36-7</plasmid>
    </source>
</reference>
<keyword evidence="3" id="KW-1185">Reference proteome</keyword>
<protein>
    <submittedName>
        <fullName evidence="2">Uncharacterized protein</fullName>
    </submittedName>
</protein>
<evidence type="ECO:0000256" key="1">
    <source>
        <dbReference type="SAM" id="MobiDB-lite"/>
    </source>
</evidence>
<proteinExistence type="predicted"/>
<feature type="compositionally biased region" description="Basic and acidic residues" evidence="1">
    <location>
        <begin position="8"/>
        <end position="26"/>
    </location>
</feature>
<dbReference type="Proteomes" id="UP000298049">
    <property type="component" value="Plasmid psoil36-7"/>
</dbReference>
<sequence>MAYQIHDAYGRDRVQDRDSNEEHRKESRVYQNAVIAAGAASAPSLGLTGLQYQNLALSLVTIAIDMSIDRSYDNTWATGLMVKQSGESLDEAVARLHMTMTEAFEKGMDQQGIAYEVFQHMDFDEDSIYNSRELTVYAIDAPEYGCVMTDGDSTCAAIVRGGFIREANEGPLKRASGSAETWKLPFNVNTGTTVKFIFGDDVQSTLPTIDIYESISKAAPDWLYFFIPDSAGYPLVDKGGRVKGYPYFLNQGEELHFVTPKSEQSS</sequence>
<dbReference type="AlphaFoldDB" id="A0A4P7XMT8"/>
<gene>
    <name evidence="2" type="ORF">soil367_18650</name>
</gene>
<organism evidence="2 3">
    <name type="scientific">Hydrocarboniclastica marina</name>
    <dbReference type="NCBI Taxonomy" id="2259620"/>
    <lineage>
        <taxon>Bacteria</taxon>
        <taxon>Pseudomonadati</taxon>
        <taxon>Pseudomonadota</taxon>
        <taxon>Gammaproteobacteria</taxon>
        <taxon>Alteromonadales</taxon>
        <taxon>Alteromonadaceae</taxon>
        <taxon>Hydrocarboniclastica</taxon>
    </lineage>
</organism>
<keyword evidence="2" id="KW-0614">Plasmid</keyword>
<accession>A0A4P7XMT8</accession>
<evidence type="ECO:0000313" key="2">
    <source>
        <dbReference type="EMBL" id="QCF28094.1"/>
    </source>
</evidence>
<evidence type="ECO:0000313" key="3">
    <source>
        <dbReference type="Proteomes" id="UP000298049"/>
    </source>
</evidence>
<dbReference type="KEGG" id="hmi:soil367_18650"/>
<name>A0A4P7XMT8_9ALTE</name>
<geneLocation type="plasmid" evidence="2 3">
    <name>psoil36-7</name>
</geneLocation>
<feature type="region of interest" description="Disordered" evidence="1">
    <location>
        <begin position="1"/>
        <end position="26"/>
    </location>
</feature>